<dbReference type="AlphaFoldDB" id="A0A3N2PTS6"/>
<accession>A0A3N2PTS6</accession>
<organism evidence="2 3">
    <name type="scientific">Sodiomyces alkalinus (strain CBS 110278 / VKM F-3762 / F11)</name>
    <name type="common">Alkaliphilic filamentous fungus</name>
    <dbReference type="NCBI Taxonomy" id="1314773"/>
    <lineage>
        <taxon>Eukaryota</taxon>
        <taxon>Fungi</taxon>
        <taxon>Dikarya</taxon>
        <taxon>Ascomycota</taxon>
        <taxon>Pezizomycotina</taxon>
        <taxon>Sordariomycetes</taxon>
        <taxon>Hypocreomycetidae</taxon>
        <taxon>Glomerellales</taxon>
        <taxon>Plectosphaerellaceae</taxon>
        <taxon>Sodiomyces</taxon>
    </lineage>
</organism>
<feature type="compositionally biased region" description="Pro residues" evidence="1">
    <location>
        <begin position="273"/>
        <end position="288"/>
    </location>
</feature>
<evidence type="ECO:0008006" key="4">
    <source>
        <dbReference type="Google" id="ProtNLM"/>
    </source>
</evidence>
<dbReference type="OrthoDB" id="5590473at2759"/>
<feature type="compositionally biased region" description="Basic residues" evidence="1">
    <location>
        <begin position="11"/>
        <end position="26"/>
    </location>
</feature>
<dbReference type="STRING" id="1314773.A0A3N2PTS6"/>
<dbReference type="CDD" id="cd18724">
    <property type="entry name" value="PIN_LabA-like"/>
    <property type="match status" value="1"/>
</dbReference>
<feature type="region of interest" description="Disordered" evidence="1">
    <location>
        <begin position="1"/>
        <end position="33"/>
    </location>
</feature>
<dbReference type="EMBL" id="ML119056">
    <property type="protein sequence ID" value="ROT37891.1"/>
    <property type="molecule type" value="Genomic_DNA"/>
</dbReference>
<dbReference type="Proteomes" id="UP000272025">
    <property type="component" value="Unassembled WGS sequence"/>
</dbReference>
<feature type="region of interest" description="Disordered" evidence="1">
    <location>
        <begin position="269"/>
        <end position="288"/>
    </location>
</feature>
<dbReference type="RefSeq" id="XP_028465697.1">
    <property type="nucleotide sequence ID" value="XM_028607029.1"/>
</dbReference>
<dbReference type="GeneID" id="39575507"/>
<sequence length="565" mass="61347">MARSTSPARKVSGRRRRSPSPNRRKIPPPTLQAQNQLGNFTKLFALLYADKGTCLPPPVEALSSSAHTLSVPGPHSVTQPLASDGLALGGFERTTDVAGFNDPLALTYYDDTEASTEINSTRSTRSTRSTITSSSIISNITSSTIPPNSIADVDMVRYNHKGCPSTWMDGKSANWIRTPGGSSPPPPLPPPPPPPAAKPGIPPQHAHDSRSRRFAITSTNWRSATSSSPPATYGSGSSSGSDDSGPVSPDKEARKSLDVGRQLLAELLRPANSPSPSPPPFSDGLPAPPPCKMDMAEDREAEIRGVKARIPFGGALPCSGEFAQQVLGDFLHHDMQLRERFVDGLPDIHVFIDWSNISISLWDTLRVKRGINNNHQRFMPISFDRLVHVLERGRSTAVRELAGSRKVEHAGHYFSDMKERGYNTSILRRVRVPSPPCSPPGSSGSPTLPPSPRQAALDEKKKMAEQCVDEILQLKMSDSLIQGVKTRSQGIIVLATGDANKAEFSKGGFLSKVQDALELGWIVELYAFKQHTSGAWNKADFQAAWEGKFSIHYLDAYADRLIDQA</sequence>
<evidence type="ECO:0000313" key="3">
    <source>
        <dbReference type="Proteomes" id="UP000272025"/>
    </source>
</evidence>
<gene>
    <name evidence="2" type="ORF">SODALDRAFT_176447</name>
</gene>
<dbReference type="PANTHER" id="PTHR48125">
    <property type="entry name" value="LP07818P1"/>
    <property type="match status" value="1"/>
</dbReference>
<name>A0A3N2PTS6_SODAK</name>
<feature type="region of interest" description="Disordered" evidence="1">
    <location>
        <begin position="430"/>
        <end position="460"/>
    </location>
</feature>
<proteinExistence type="predicted"/>
<reference evidence="2 3" key="1">
    <citation type="journal article" date="2018" name="Mol. Ecol.">
        <title>The obligate alkalophilic soda-lake fungus Sodiomyces alkalinus has shifted to a protein diet.</title>
        <authorList>
            <person name="Grum-Grzhimaylo A.A."/>
            <person name="Falkoski D.L."/>
            <person name="van den Heuvel J."/>
            <person name="Valero-Jimenez C.A."/>
            <person name="Min B."/>
            <person name="Choi I.G."/>
            <person name="Lipzen A."/>
            <person name="Daum C.G."/>
            <person name="Aanen D.K."/>
            <person name="Tsang A."/>
            <person name="Henrissat B."/>
            <person name="Bilanenko E.N."/>
            <person name="de Vries R.P."/>
            <person name="van Kan J.A.L."/>
            <person name="Grigoriev I.V."/>
            <person name="Debets A.J.M."/>
        </authorList>
    </citation>
    <scope>NUCLEOTIDE SEQUENCE [LARGE SCALE GENOMIC DNA]</scope>
    <source>
        <strain evidence="2 3">F11</strain>
    </source>
</reference>
<feature type="compositionally biased region" description="Pro residues" evidence="1">
    <location>
        <begin position="182"/>
        <end position="202"/>
    </location>
</feature>
<keyword evidence="3" id="KW-1185">Reference proteome</keyword>
<feature type="compositionally biased region" description="Low complexity" evidence="1">
    <location>
        <begin position="1"/>
        <end position="10"/>
    </location>
</feature>
<evidence type="ECO:0000256" key="1">
    <source>
        <dbReference type="SAM" id="MobiDB-lite"/>
    </source>
</evidence>
<dbReference type="PANTHER" id="PTHR48125:SF12">
    <property type="entry name" value="AT HOOK TRANSCRIPTION FACTOR FAMILY-RELATED"/>
    <property type="match status" value="1"/>
</dbReference>
<feature type="compositionally biased region" description="Low complexity" evidence="1">
    <location>
        <begin position="223"/>
        <end position="248"/>
    </location>
</feature>
<feature type="region of interest" description="Disordered" evidence="1">
    <location>
        <begin position="168"/>
        <end position="253"/>
    </location>
</feature>
<protein>
    <recommendedName>
        <fullName evidence="4">NYN domain-containing protein</fullName>
    </recommendedName>
</protein>
<evidence type="ECO:0000313" key="2">
    <source>
        <dbReference type="EMBL" id="ROT37891.1"/>
    </source>
</evidence>